<dbReference type="FunFam" id="3.40.50.300:FF:000016">
    <property type="entry name" value="Oligopeptide ABC transporter ATP-binding component"/>
    <property type="match status" value="2"/>
</dbReference>
<dbReference type="GO" id="GO:0015833">
    <property type="term" value="P:peptide transport"/>
    <property type="evidence" value="ECO:0007669"/>
    <property type="project" value="InterPro"/>
</dbReference>
<dbReference type="GO" id="GO:0016887">
    <property type="term" value="F:ATP hydrolysis activity"/>
    <property type="evidence" value="ECO:0007669"/>
    <property type="project" value="InterPro"/>
</dbReference>
<comment type="subcellular location">
    <subcellularLocation>
        <location evidence="1">Cell inner membrane</location>
        <topology evidence="1">Peripheral membrane protein</topology>
    </subcellularLocation>
</comment>
<dbReference type="NCBIfam" id="TIGR01727">
    <property type="entry name" value="oligo_HPY"/>
    <property type="match status" value="2"/>
</dbReference>
<evidence type="ECO:0000256" key="2">
    <source>
        <dbReference type="ARBA" id="ARBA00005417"/>
    </source>
</evidence>
<evidence type="ECO:0000256" key="1">
    <source>
        <dbReference type="ARBA" id="ARBA00004417"/>
    </source>
</evidence>
<dbReference type="GO" id="GO:0005886">
    <property type="term" value="C:plasma membrane"/>
    <property type="evidence" value="ECO:0007669"/>
    <property type="project" value="UniProtKB-SubCell"/>
</dbReference>
<dbReference type="InterPro" id="IPR017871">
    <property type="entry name" value="ABC_transporter-like_CS"/>
</dbReference>
<evidence type="ECO:0000256" key="3">
    <source>
        <dbReference type="ARBA" id="ARBA00022448"/>
    </source>
</evidence>
<dbReference type="NCBIfam" id="NF008453">
    <property type="entry name" value="PRK11308.1"/>
    <property type="match status" value="2"/>
</dbReference>
<evidence type="ECO:0000259" key="10">
    <source>
        <dbReference type="PROSITE" id="PS50893"/>
    </source>
</evidence>
<dbReference type="InterPro" id="IPR013563">
    <property type="entry name" value="Oligopep_ABC_C"/>
</dbReference>
<reference evidence="11 12" key="1">
    <citation type="submission" date="2015-03" db="EMBL/GenBank/DDBJ databases">
        <authorList>
            <person name="Hassan Y.I."/>
            <person name="Lepp D."/>
            <person name="Li X.-Z."/>
            <person name="Zhou T."/>
        </authorList>
    </citation>
    <scope>NUCLEOTIDE SEQUENCE [LARGE SCALE GENOMIC DNA]</scope>
    <source>
        <strain evidence="11 12">BD-c194</strain>
    </source>
</reference>
<dbReference type="PROSITE" id="PS50893">
    <property type="entry name" value="ABC_TRANSPORTER_2"/>
    <property type="match status" value="2"/>
</dbReference>
<evidence type="ECO:0000256" key="7">
    <source>
        <dbReference type="ARBA" id="ARBA00022840"/>
    </source>
</evidence>
<keyword evidence="6" id="KW-0547">Nucleotide-binding</keyword>
<evidence type="ECO:0000256" key="4">
    <source>
        <dbReference type="ARBA" id="ARBA00022475"/>
    </source>
</evidence>
<feature type="domain" description="ABC transporter" evidence="10">
    <location>
        <begin position="363"/>
        <end position="597"/>
    </location>
</feature>
<dbReference type="EMBL" id="JZEX01000119">
    <property type="protein sequence ID" value="KKB11303.1"/>
    <property type="molecule type" value="Genomic_DNA"/>
</dbReference>
<keyword evidence="9" id="KW-0472">Membrane</keyword>
<dbReference type="InterPro" id="IPR050388">
    <property type="entry name" value="ABC_Ni/Peptide_Import"/>
</dbReference>
<dbReference type="Gene3D" id="3.40.50.300">
    <property type="entry name" value="P-loop containing nucleotide triphosphate hydrolases"/>
    <property type="match status" value="2"/>
</dbReference>
<dbReference type="InterPro" id="IPR003593">
    <property type="entry name" value="AAA+_ATPase"/>
</dbReference>
<dbReference type="SUPFAM" id="SSF52540">
    <property type="entry name" value="P-loop containing nucleoside triphosphate hydrolases"/>
    <property type="match status" value="2"/>
</dbReference>
<evidence type="ECO:0000313" key="11">
    <source>
        <dbReference type="EMBL" id="KKB11303.1"/>
    </source>
</evidence>
<evidence type="ECO:0000256" key="5">
    <source>
        <dbReference type="ARBA" id="ARBA00022519"/>
    </source>
</evidence>
<evidence type="ECO:0000256" key="6">
    <source>
        <dbReference type="ARBA" id="ARBA00022741"/>
    </source>
</evidence>
<evidence type="ECO:0000256" key="9">
    <source>
        <dbReference type="ARBA" id="ARBA00023136"/>
    </source>
</evidence>
<dbReference type="Pfam" id="PF08352">
    <property type="entry name" value="oligo_HPY"/>
    <property type="match status" value="2"/>
</dbReference>
<keyword evidence="7" id="KW-0067">ATP-binding</keyword>
<comment type="caution">
    <text evidence="11">The sequence shown here is derived from an EMBL/GenBank/DDBJ whole genome shotgun (WGS) entry which is preliminary data.</text>
</comment>
<keyword evidence="12" id="KW-1185">Reference proteome</keyword>
<dbReference type="InterPro" id="IPR003439">
    <property type="entry name" value="ABC_transporter-like_ATP-bd"/>
</dbReference>
<gene>
    <name evidence="11" type="ORF">VE25_13380</name>
</gene>
<feature type="domain" description="ABC transporter" evidence="10">
    <location>
        <begin position="21"/>
        <end position="271"/>
    </location>
</feature>
<comment type="similarity">
    <text evidence="2">Belongs to the ABC transporter superfamily.</text>
</comment>
<dbReference type="NCBIfam" id="NF007739">
    <property type="entry name" value="PRK10419.1"/>
    <property type="match status" value="2"/>
</dbReference>
<accession>A0A0F5FR44</accession>
<dbReference type="RefSeq" id="WP_046109128.1">
    <property type="nucleotide sequence ID" value="NZ_JZEX01000119.1"/>
</dbReference>
<dbReference type="AlphaFoldDB" id="A0A0F5FR44"/>
<keyword evidence="4" id="KW-1003">Cell membrane</keyword>
<dbReference type="GO" id="GO:0005524">
    <property type="term" value="F:ATP binding"/>
    <property type="evidence" value="ECO:0007669"/>
    <property type="project" value="UniProtKB-KW"/>
</dbReference>
<proteinExistence type="inferred from homology"/>
<dbReference type="GO" id="GO:0055085">
    <property type="term" value="P:transmembrane transport"/>
    <property type="evidence" value="ECO:0007669"/>
    <property type="project" value="UniProtKB-ARBA"/>
</dbReference>
<dbReference type="SMART" id="SM00382">
    <property type="entry name" value="AAA"/>
    <property type="match status" value="2"/>
</dbReference>
<dbReference type="InterPro" id="IPR027417">
    <property type="entry name" value="P-loop_NTPase"/>
</dbReference>
<dbReference type="CDD" id="cd03257">
    <property type="entry name" value="ABC_NikE_OppD_transporters"/>
    <property type="match status" value="2"/>
</dbReference>
<keyword evidence="8" id="KW-1278">Translocase</keyword>
<dbReference type="OrthoDB" id="9802264at2"/>
<evidence type="ECO:0000256" key="8">
    <source>
        <dbReference type="ARBA" id="ARBA00022967"/>
    </source>
</evidence>
<dbReference type="PANTHER" id="PTHR43297">
    <property type="entry name" value="OLIGOPEPTIDE TRANSPORT ATP-BINDING PROTEIN APPD"/>
    <property type="match status" value="1"/>
</dbReference>
<organism evidence="11 12">
    <name type="scientific">Devosia geojensis</name>
    <dbReference type="NCBI Taxonomy" id="443610"/>
    <lineage>
        <taxon>Bacteria</taxon>
        <taxon>Pseudomonadati</taxon>
        <taxon>Pseudomonadota</taxon>
        <taxon>Alphaproteobacteria</taxon>
        <taxon>Hyphomicrobiales</taxon>
        <taxon>Devosiaceae</taxon>
        <taxon>Devosia</taxon>
    </lineage>
</organism>
<name>A0A0F5FR44_9HYPH</name>
<sequence>MNFLRPIQALNASPTGQTSLLEVRDLHTHFLTDGGTVKAVNGVSFEIERGERIAIVGESGSGKSAMAMSLLRLLAYPGKVVAGQINLNGRDLNRMSERQLNHIRGREVGTIFQDPMSSLDPVMKIADQMIPPIMRHLDMNSEKARAEAIGWLDRVGIPDAGRRIDAYPFEMSGGMRQRVMIAMALSGRPKLMIADEPTTALDVTIQAQIVELLKELTSETGAGMIFITHDLGLVARFAHKVGVMYAGKLVEFGPVKDIFARPCHPYTQSLLDTIPPVDQAERRKLAQIPGFPPDMKLPLVGCAFKDRCAAAHERCFVEAPDLTLRGPGHRAACWKPEGLGEARRKDAELVPPMTHSEEDRVVVEVFNLHKHFTGRSVLPWKVPPTVRAVNGISLNIREGETLGIVGESGCGKSTVARLLLGLDPATSGDIYVDGMAQMVFQDPASSFNPKMMLADIIQEPLVVTGWGNRMERAARTRELLAQVGLDESYMSRYPNQLSGGQRQRIAIARALALKPSVVVADEPTSALDVSVRAQIINLMVDLKRQLRVSFVFISHDLLTVSYISDKIAVMYLGEVVEYGAADEVFRNPAHPYTQALIAAVPVPDPVAEEARMKKPLSGELPSPLDLPSGCAFASRCPRATDHCRAEKPLLQAYSKSREAACHYAN</sequence>
<dbReference type="Proteomes" id="UP000033632">
    <property type="component" value="Unassembled WGS sequence"/>
</dbReference>
<dbReference type="STRING" id="443610.VE25_13380"/>
<dbReference type="PROSITE" id="PS00211">
    <property type="entry name" value="ABC_TRANSPORTER_1"/>
    <property type="match status" value="2"/>
</dbReference>
<keyword evidence="5" id="KW-0997">Cell inner membrane</keyword>
<dbReference type="Pfam" id="PF00005">
    <property type="entry name" value="ABC_tran"/>
    <property type="match status" value="2"/>
</dbReference>
<dbReference type="PATRIC" id="fig|443610.3.peg.917"/>
<evidence type="ECO:0000313" key="12">
    <source>
        <dbReference type="Proteomes" id="UP000033632"/>
    </source>
</evidence>
<protein>
    <recommendedName>
        <fullName evidence="10">ABC transporter domain-containing protein</fullName>
    </recommendedName>
</protein>
<keyword evidence="3" id="KW-0813">Transport</keyword>
<dbReference type="PANTHER" id="PTHR43297:SF14">
    <property type="entry name" value="ATPASE AAA-TYPE CORE DOMAIN-CONTAINING PROTEIN"/>
    <property type="match status" value="1"/>
</dbReference>